<dbReference type="AlphaFoldDB" id="A0A6I9P5Q2"/>
<dbReference type="Proteomes" id="UP000504611">
    <property type="component" value="Unplaced"/>
</dbReference>
<dbReference type="OrthoDB" id="445007at2759"/>
<dbReference type="SUPFAM" id="SSF52418">
    <property type="entry name" value="Nucleoside phosphorylase/phosphoribosyltransferase catalytic domain"/>
    <property type="match status" value="1"/>
</dbReference>
<dbReference type="InterPro" id="IPR000053">
    <property type="entry name" value="Thymidine/pyrmidine_PPase"/>
</dbReference>
<keyword evidence="4" id="KW-1185">Reference proteome</keyword>
<dbReference type="GO" id="GO:0006206">
    <property type="term" value="P:pyrimidine nucleobase metabolic process"/>
    <property type="evidence" value="ECO:0007669"/>
    <property type="project" value="InterPro"/>
</dbReference>
<dbReference type="Gene3D" id="1.20.970.10">
    <property type="entry name" value="Transferase, Pyrimidine Nucleoside Phosphorylase, Chain C"/>
    <property type="match status" value="1"/>
</dbReference>
<dbReference type="FunFam" id="3.40.1030.10:FF:000012">
    <property type="entry name" value="Thymidine phosphorylase"/>
    <property type="match status" value="1"/>
</dbReference>
<reference evidence="5" key="1">
    <citation type="submission" date="2025-08" db="UniProtKB">
        <authorList>
            <consortium name="RefSeq"/>
        </authorList>
    </citation>
    <scope>IDENTIFICATION</scope>
    <source>
        <tissue evidence="5">Muscle</tissue>
    </source>
</reference>
<dbReference type="RefSeq" id="XP_010783512.1">
    <property type="nucleotide sequence ID" value="XM_010785210.1"/>
</dbReference>
<sequence>AMLMAIWQKGMVPEEVETLTREMMSSGEVMSWPKEWAGLVVDKHSTGGVGDKVSLVLAPALAACGCKVPMISGRGLAHTGGTLDKLESIPGFNIHQSAAQ</sequence>
<evidence type="ECO:0000256" key="1">
    <source>
        <dbReference type="ARBA" id="ARBA00022676"/>
    </source>
</evidence>
<dbReference type="InterPro" id="IPR035902">
    <property type="entry name" value="Nuc_phospho_transferase"/>
</dbReference>
<evidence type="ECO:0000256" key="2">
    <source>
        <dbReference type="ARBA" id="ARBA00022679"/>
    </source>
</evidence>
<feature type="non-terminal residue" evidence="5">
    <location>
        <position position="1"/>
    </location>
</feature>
<dbReference type="KEGG" id="ncc:104957567"/>
<dbReference type="InterPro" id="IPR036320">
    <property type="entry name" value="Glycosyl_Trfase_fam3_N_dom_sf"/>
</dbReference>
<proteinExistence type="predicted"/>
<dbReference type="Pfam" id="PF00591">
    <property type="entry name" value="Glycos_transf_3"/>
    <property type="match status" value="1"/>
</dbReference>
<evidence type="ECO:0000313" key="4">
    <source>
        <dbReference type="Proteomes" id="UP000504611"/>
    </source>
</evidence>
<gene>
    <name evidence="5" type="primary">LOC104957567</name>
</gene>
<feature type="non-terminal residue" evidence="5">
    <location>
        <position position="100"/>
    </location>
</feature>
<dbReference type="Gene3D" id="3.40.1030.10">
    <property type="entry name" value="Nucleoside phosphorylase/phosphoribosyltransferase catalytic domain"/>
    <property type="match status" value="1"/>
</dbReference>
<evidence type="ECO:0000259" key="3">
    <source>
        <dbReference type="Pfam" id="PF00591"/>
    </source>
</evidence>
<accession>A0A6I9P5Q2</accession>
<dbReference type="InterPro" id="IPR017872">
    <property type="entry name" value="Pyrmidine_PPase_CS"/>
</dbReference>
<dbReference type="GeneID" id="104957567"/>
<dbReference type="GO" id="GO:0004645">
    <property type="term" value="F:1,4-alpha-oligoglucan phosphorylase activity"/>
    <property type="evidence" value="ECO:0007669"/>
    <property type="project" value="InterPro"/>
</dbReference>
<keyword evidence="2" id="KW-0808">Transferase</keyword>
<dbReference type="SUPFAM" id="SSF47648">
    <property type="entry name" value="Nucleoside phosphorylase/phosphoribosyltransferase N-terminal domain"/>
    <property type="match status" value="1"/>
</dbReference>
<name>A0A6I9P5Q2_9TELE</name>
<dbReference type="PANTHER" id="PTHR10515">
    <property type="entry name" value="THYMIDINE PHOSPHORYLASE"/>
    <property type="match status" value="1"/>
</dbReference>
<dbReference type="PROSITE" id="PS00647">
    <property type="entry name" value="THYMID_PHOSPHORYLASE"/>
    <property type="match status" value="1"/>
</dbReference>
<keyword evidence="1" id="KW-0328">Glycosyltransferase</keyword>
<evidence type="ECO:0000313" key="5">
    <source>
        <dbReference type="RefSeq" id="XP_010783512.1"/>
    </source>
</evidence>
<dbReference type="GO" id="GO:0005829">
    <property type="term" value="C:cytosol"/>
    <property type="evidence" value="ECO:0007669"/>
    <property type="project" value="TreeGrafter"/>
</dbReference>
<dbReference type="PANTHER" id="PTHR10515:SF0">
    <property type="entry name" value="THYMIDINE PHOSPHORYLASE"/>
    <property type="match status" value="1"/>
</dbReference>
<dbReference type="InterPro" id="IPR000312">
    <property type="entry name" value="Glycosyl_Trfase_fam3"/>
</dbReference>
<feature type="domain" description="Glycosyl transferase family 3" evidence="3">
    <location>
        <begin position="40"/>
        <end position="98"/>
    </location>
</feature>
<protein>
    <submittedName>
        <fullName evidence="5">Thymidine phosphorylase-like</fullName>
    </submittedName>
</protein>
<organism evidence="4 5">
    <name type="scientific">Notothenia coriiceps</name>
    <name type="common">black rockcod</name>
    <dbReference type="NCBI Taxonomy" id="8208"/>
    <lineage>
        <taxon>Eukaryota</taxon>
        <taxon>Metazoa</taxon>
        <taxon>Chordata</taxon>
        <taxon>Craniata</taxon>
        <taxon>Vertebrata</taxon>
        <taxon>Euteleostomi</taxon>
        <taxon>Actinopterygii</taxon>
        <taxon>Neopterygii</taxon>
        <taxon>Teleostei</taxon>
        <taxon>Neoteleostei</taxon>
        <taxon>Acanthomorphata</taxon>
        <taxon>Eupercaria</taxon>
        <taxon>Perciformes</taxon>
        <taxon>Notothenioidei</taxon>
        <taxon>Nototheniidae</taxon>
        <taxon>Notothenia</taxon>
    </lineage>
</organism>